<dbReference type="GO" id="GO:0007010">
    <property type="term" value="P:cytoskeleton organization"/>
    <property type="evidence" value="ECO:0007669"/>
    <property type="project" value="UniProtKB-ARBA"/>
</dbReference>
<evidence type="ECO:0000313" key="17">
    <source>
        <dbReference type="Proteomes" id="UP000007879"/>
    </source>
</evidence>
<dbReference type="SUPFAM" id="SSF50156">
    <property type="entry name" value="PDZ domain-like"/>
    <property type="match status" value="1"/>
</dbReference>
<comment type="catalytic activity">
    <reaction evidence="11">
        <text>L-threonyl-[protein] + ATP = O-phospho-L-threonyl-[protein] + ADP + H(+)</text>
        <dbReference type="Rhea" id="RHEA:46608"/>
        <dbReference type="Rhea" id="RHEA-COMP:11060"/>
        <dbReference type="Rhea" id="RHEA-COMP:11605"/>
        <dbReference type="ChEBI" id="CHEBI:15378"/>
        <dbReference type="ChEBI" id="CHEBI:30013"/>
        <dbReference type="ChEBI" id="CHEBI:30616"/>
        <dbReference type="ChEBI" id="CHEBI:61977"/>
        <dbReference type="ChEBI" id="CHEBI:456216"/>
        <dbReference type="EC" id="2.7.11.1"/>
    </reaction>
</comment>
<dbReference type="GO" id="GO:0000287">
    <property type="term" value="F:magnesium ion binding"/>
    <property type="evidence" value="ECO:0007669"/>
    <property type="project" value="InterPro"/>
</dbReference>
<feature type="domain" description="Protein kinase" evidence="14">
    <location>
        <begin position="493"/>
        <end position="769"/>
    </location>
</feature>
<dbReference type="FunFam" id="3.30.200.20:FF:000012">
    <property type="entry name" value="microtubule-associated serine/threonine-protein kinase 2 isoform X1"/>
    <property type="match status" value="1"/>
</dbReference>
<feature type="region of interest" description="Disordered" evidence="13">
    <location>
        <begin position="804"/>
        <end position="829"/>
    </location>
</feature>
<dbReference type="PROSITE" id="PS00108">
    <property type="entry name" value="PROTEIN_KINASE_ST"/>
    <property type="match status" value="1"/>
</dbReference>
<dbReference type="Proteomes" id="UP000007879">
    <property type="component" value="Unassembled WGS sequence"/>
</dbReference>
<evidence type="ECO:0000256" key="2">
    <source>
        <dbReference type="ARBA" id="ARBA00009903"/>
    </source>
</evidence>
<dbReference type="Gene3D" id="2.30.42.10">
    <property type="match status" value="1"/>
</dbReference>
<dbReference type="InterPro" id="IPR008271">
    <property type="entry name" value="Ser/Thr_kinase_AS"/>
</dbReference>
<dbReference type="InterPro" id="IPR001478">
    <property type="entry name" value="PDZ"/>
</dbReference>
<evidence type="ECO:0000256" key="12">
    <source>
        <dbReference type="ARBA" id="ARBA00048679"/>
    </source>
</evidence>
<dbReference type="GO" id="GO:0035556">
    <property type="term" value="P:intracellular signal transduction"/>
    <property type="evidence" value="ECO:0007669"/>
    <property type="project" value="TreeGrafter"/>
</dbReference>
<dbReference type="SUPFAM" id="SSF56112">
    <property type="entry name" value="Protein kinase-like (PK-like)"/>
    <property type="match status" value="1"/>
</dbReference>
<dbReference type="InterPro" id="IPR000961">
    <property type="entry name" value="AGC-kinase_C"/>
</dbReference>
<dbReference type="SMART" id="SM00228">
    <property type="entry name" value="PDZ"/>
    <property type="match status" value="1"/>
</dbReference>
<dbReference type="PROSITE" id="PS51285">
    <property type="entry name" value="AGC_KINASE_CTER"/>
    <property type="match status" value="1"/>
</dbReference>
<feature type="compositionally biased region" description="Basic and acidic residues" evidence="13">
    <location>
        <begin position="122"/>
        <end position="134"/>
    </location>
</feature>
<dbReference type="Gene3D" id="1.20.1480.20">
    <property type="entry name" value="MAST3 pre-PK domain-like"/>
    <property type="match status" value="1"/>
</dbReference>
<feature type="compositionally biased region" description="Low complexity" evidence="13">
    <location>
        <begin position="150"/>
        <end position="168"/>
    </location>
</feature>
<feature type="compositionally biased region" description="Basic and acidic residues" evidence="13">
    <location>
        <begin position="1186"/>
        <end position="1196"/>
    </location>
</feature>
<evidence type="ECO:0000256" key="6">
    <source>
        <dbReference type="ARBA" id="ARBA00022679"/>
    </source>
</evidence>
<evidence type="ECO:0000259" key="15">
    <source>
        <dbReference type="PROSITE" id="PS51285"/>
    </source>
</evidence>
<feature type="compositionally biased region" description="Polar residues" evidence="13">
    <location>
        <begin position="954"/>
        <end position="964"/>
    </location>
</feature>
<feature type="region of interest" description="Disordered" evidence="13">
    <location>
        <begin position="884"/>
        <end position="909"/>
    </location>
</feature>
<comment type="catalytic activity">
    <reaction evidence="12">
        <text>L-seryl-[protein] + ATP = O-phospho-L-seryl-[protein] + ADP + H(+)</text>
        <dbReference type="Rhea" id="RHEA:17989"/>
        <dbReference type="Rhea" id="RHEA-COMP:9863"/>
        <dbReference type="Rhea" id="RHEA-COMP:11604"/>
        <dbReference type="ChEBI" id="CHEBI:15378"/>
        <dbReference type="ChEBI" id="CHEBI:29999"/>
        <dbReference type="ChEBI" id="CHEBI:30616"/>
        <dbReference type="ChEBI" id="CHEBI:83421"/>
        <dbReference type="ChEBI" id="CHEBI:456216"/>
        <dbReference type="EC" id="2.7.11.1"/>
    </reaction>
</comment>
<sequence length="1350" mass="151458">MTLSHSKSTVMYRYSYWKYDDGLNKTLPPNFKFRHKSQPVMTSSMLHPTHQSRSSPMHTPPQDGEGSPNNRSGTGLRRSKPVDSSQKPNWSRYRERQLGKSDPSLSPETATGLFSPEESFEDHDHESELADHLSAHLRLPPSRTQSLNQPKSPRSPRISSPSPCGSPRTWSPSITNFERFSHGRRSEMRNDMRRWSLVSQSSGYTTYTSATDSPASLSSYPSQEHIHAPQDHTNNQLPTTPTPEDFAKLRKHFRSDSSGSSSIHVDDDLHIATHRLRARSLSPERSPRESLLDLDDTHAIFREKYPRAKLEMENQLVTFMNEFSETNRQFSDSNVNFARHQILEFARELLFKSQNDLLSKEVFIQFSENVLQAVTNVRERNGAESPELNQLVRKLLTVISRVARLVEIIEFDPNAFSASVLQLAGGEGGAKGEGGESSEWLQKLTSSHMPYILNRLNQTLENNDGDSAPKLSKERPSSLHLSLDQIQPRKEDFDVIKIISNGAYGAVYLVRHKQTRMRFAMKKVNKKRMIMKKQVQSVFNERDILTFSENPFVVGLWCTFQTRQHLYMVMEYVEGGDVAALLKGVGYLTLELATMYFSETVLALEYIHSHGIIHRDLKPDNLLITSEGHIKLTDFGLSKIGLTNYAAHVIEDAWAKDYQFVDQEVYGTPDYIAPEVILGMPYGFPVDWWSMGVILYEMMMGVTPFVSSTIQDLFEEITNENLHISFPEEDEIPDDAQDLVRQLMCFDPMYRLGSTAREGVSGVKSHPFFSEIDWNLLLRTKAEFIPQLRGDDDTSYFDTRENRYPQNEFASDEEPDGDTDQPFDNFSSTAPRMYLNESFRISLTDSTLGLDGSKEANRDSGIVEQEPATSILEKPVVNILNETSESGGVEEDEEEEGPITNIDDFDEEPSTNTILADLTLRGTRTPLAITHSYSLDEREHPHSPSSNDERPIVSGSTGRSSKYRPSSGERMKSKSRHHQLSNIAITSTSLTPGDGSPSSPRNSMAVTPIVIANDRKGYGMTLKPIRVYIGDSNNYRIHHIVQSVDKDGPAYKAGLRPNMLVTHINGEAVTGLQHVQVVSLMFKNSKKDASAKAKDSKEPKHKRERENSILTIHTIPLDQTSIKQDSRKRIPWLGRRIGKILRKHSSRVKKRPSFFRRGKMRSVDTTSQSFTSSFGSGSPKLSSSPRRAESMKDRVRQHWRKSGSGSTSSKHGKTPVSPLARSTSPVALSSVLTPNSSPPGSVQNLSSTTPPNSPPTTHKERHSMFAESSLLTHTKKSVSSSELFLSTAATKKNSSPHTSPLLKRAVSPSPEQTYKVSGSGGGSGGKTRKFSTLERSTIPRTKKDSVSFIM</sequence>
<evidence type="ECO:0000256" key="10">
    <source>
        <dbReference type="ARBA" id="ARBA00022842"/>
    </source>
</evidence>
<evidence type="ECO:0000313" key="16">
    <source>
        <dbReference type="EnsemblMetazoa" id="XP_019850934.1"/>
    </source>
</evidence>
<dbReference type="EnsemblMetazoa" id="XM_019995375.1">
    <property type="protein sequence ID" value="XP_019850934.1"/>
    <property type="gene ID" value="LOC100640995"/>
</dbReference>
<dbReference type="CDD" id="cd06705">
    <property type="entry name" value="PDZ_MAST"/>
    <property type="match status" value="1"/>
</dbReference>
<feature type="domain" description="AGC-kinase C-terminal" evidence="15">
    <location>
        <begin position="770"/>
        <end position="838"/>
    </location>
</feature>
<accession>A0AAN0J1M0</accession>
<dbReference type="PANTHER" id="PTHR24356">
    <property type="entry name" value="SERINE/THREONINE-PROTEIN KINASE"/>
    <property type="match status" value="1"/>
</dbReference>
<dbReference type="Gene3D" id="1.10.510.10">
    <property type="entry name" value="Transferase(Phosphotransferase) domain 1"/>
    <property type="match status" value="1"/>
</dbReference>
<feature type="compositionally biased region" description="Polar residues" evidence="13">
    <location>
        <begin position="1220"/>
        <end position="1245"/>
    </location>
</feature>
<dbReference type="InterPro" id="IPR041489">
    <property type="entry name" value="PDZ_6"/>
</dbReference>
<dbReference type="FunFam" id="1.10.510.10:FF:000024">
    <property type="entry name" value="Probable serine/threonine-protein kinase cot-1"/>
    <property type="match status" value="1"/>
</dbReference>
<dbReference type="SMART" id="SM00133">
    <property type="entry name" value="S_TK_X"/>
    <property type="match status" value="1"/>
</dbReference>
<dbReference type="FunFam" id="1.20.1480.20:FF:000001">
    <property type="entry name" value="microtubule-associated serine/threonine-protein kinase 4 isoform X1"/>
    <property type="match status" value="1"/>
</dbReference>
<gene>
    <name evidence="16" type="primary">100640995</name>
</gene>
<dbReference type="Pfam" id="PF00069">
    <property type="entry name" value="Pkinase"/>
    <property type="match status" value="1"/>
</dbReference>
<keyword evidence="4" id="KW-0723">Serine/threonine-protein kinase</keyword>
<feature type="compositionally biased region" description="Polar residues" evidence="13">
    <location>
        <begin position="204"/>
        <end position="222"/>
    </location>
</feature>
<keyword evidence="9" id="KW-0067">ATP-binding</keyword>
<comment type="similarity">
    <text evidence="2">Belongs to the protein kinase superfamily. AGC Ser/Thr protein kinase family.</text>
</comment>
<reference evidence="16" key="2">
    <citation type="submission" date="2024-06" db="UniProtKB">
        <authorList>
            <consortium name="EnsemblMetazoa"/>
        </authorList>
    </citation>
    <scope>IDENTIFICATION</scope>
</reference>
<keyword evidence="6" id="KW-0808">Transferase</keyword>
<keyword evidence="5" id="KW-0597">Phosphoprotein</keyword>
<feature type="compositionally biased region" description="Basic and acidic residues" evidence="13">
    <location>
        <begin position="934"/>
        <end position="951"/>
    </location>
</feature>
<evidence type="ECO:0000256" key="4">
    <source>
        <dbReference type="ARBA" id="ARBA00022527"/>
    </source>
</evidence>
<organism evidence="16 17">
    <name type="scientific">Amphimedon queenslandica</name>
    <name type="common">Sponge</name>
    <dbReference type="NCBI Taxonomy" id="400682"/>
    <lineage>
        <taxon>Eukaryota</taxon>
        <taxon>Metazoa</taxon>
        <taxon>Porifera</taxon>
        <taxon>Demospongiae</taxon>
        <taxon>Heteroscleromorpha</taxon>
        <taxon>Haplosclerida</taxon>
        <taxon>Niphatidae</taxon>
        <taxon>Amphimedon</taxon>
    </lineage>
</organism>
<evidence type="ECO:0000256" key="3">
    <source>
        <dbReference type="ARBA" id="ARBA00012513"/>
    </source>
</evidence>
<evidence type="ECO:0000256" key="7">
    <source>
        <dbReference type="ARBA" id="ARBA00022741"/>
    </source>
</evidence>
<feature type="compositionally biased region" description="Acidic residues" evidence="13">
    <location>
        <begin position="888"/>
        <end position="909"/>
    </location>
</feature>
<feature type="region of interest" description="Disordered" evidence="13">
    <location>
        <begin position="39"/>
        <end position="176"/>
    </location>
</feature>
<dbReference type="InterPro" id="IPR011009">
    <property type="entry name" value="Kinase-like_dom_sf"/>
</dbReference>
<dbReference type="Pfam" id="PF17820">
    <property type="entry name" value="PDZ_6"/>
    <property type="match status" value="1"/>
</dbReference>
<feature type="compositionally biased region" description="Acidic residues" evidence="13">
    <location>
        <begin position="810"/>
        <end position="821"/>
    </location>
</feature>
<evidence type="ECO:0000259" key="14">
    <source>
        <dbReference type="PROSITE" id="PS50011"/>
    </source>
</evidence>
<dbReference type="InterPro" id="IPR015022">
    <property type="entry name" value="MAST_pre-PK_dom"/>
</dbReference>
<dbReference type="Pfam" id="PF08926">
    <property type="entry name" value="DUF1908"/>
    <property type="match status" value="1"/>
</dbReference>
<name>A0AAN0J1M0_AMPQE</name>
<evidence type="ECO:0000256" key="13">
    <source>
        <dbReference type="SAM" id="MobiDB-lite"/>
    </source>
</evidence>
<reference evidence="17" key="1">
    <citation type="journal article" date="2010" name="Nature">
        <title>The Amphimedon queenslandica genome and the evolution of animal complexity.</title>
        <authorList>
            <person name="Srivastava M."/>
            <person name="Simakov O."/>
            <person name="Chapman J."/>
            <person name="Fahey B."/>
            <person name="Gauthier M.E."/>
            <person name="Mitros T."/>
            <person name="Richards G.S."/>
            <person name="Conaco C."/>
            <person name="Dacre M."/>
            <person name="Hellsten U."/>
            <person name="Larroux C."/>
            <person name="Putnam N.H."/>
            <person name="Stanke M."/>
            <person name="Adamska M."/>
            <person name="Darling A."/>
            <person name="Degnan S.M."/>
            <person name="Oakley T.H."/>
            <person name="Plachetzki D.C."/>
            <person name="Zhai Y."/>
            <person name="Adamski M."/>
            <person name="Calcino A."/>
            <person name="Cummins S.F."/>
            <person name="Goodstein D.M."/>
            <person name="Harris C."/>
            <person name="Jackson D.J."/>
            <person name="Leys S.P."/>
            <person name="Shu S."/>
            <person name="Woodcroft B.J."/>
            <person name="Vervoort M."/>
            <person name="Kosik K.S."/>
            <person name="Manning G."/>
            <person name="Degnan B.M."/>
            <person name="Rokhsar D.S."/>
        </authorList>
    </citation>
    <scope>NUCLEOTIDE SEQUENCE [LARGE SCALE GENOMIC DNA]</scope>
</reference>
<keyword evidence="10" id="KW-0460">Magnesium</keyword>
<evidence type="ECO:0000256" key="11">
    <source>
        <dbReference type="ARBA" id="ARBA00047899"/>
    </source>
</evidence>
<dbReference type="InterPro" id="IPR023142">
    <property type="entry name" value="MAST_pre-PK_dom_sf"/>
</dbReference>
<dbReference type="InterPro" id="IPR050236">
    <property type="entry name" value="Ser_Thr_kinase_AGC"/>
</dbReference>
<dbReference type="GO" id="GO:0004674">
    <property type="term" value="F:protein serine/threonine kinase activity"/>
    <property type="evidence" value="ECO:0007669"/>
    <property type="project" value="UniProtKB-KW"/>
</dbReference>
<dbReference type="EC" id="2.7.11.1" evidence="3"/>
<dbReference type="SUPFAM" id="SSF140482">
    <property type="entry name" value="MAST3 pre-PK domain-like"/>
    <property type="match status" value="1"/>
</dbReference>
<feature type="compositionally biased region" description="Polar residues" evidence="13">
    <location>
        <begin position="1289"/>
        <end position="1298"/>
    </location>
</feature>
<evidence type="ECO:0000256" key="5">
    <source>
        <dbReference type="ARBA" id="ARBA00022553"/>
    </source>
</evidence>
<dbReference type="SMART" id="SM00220">
    <property type="entry name" value="S_TKc"/>
    <property type="match status" value="1"/>
</dbReference>
<dbReference type="InterPro" id="IPR036034">
    <property type="entry name" value="PDZ_sf"/>
</dbReference>
<evidence type="ECO:0000256" key="8">
    <source>
        <dbReference type="ARBA" id="ARBA00022777"/>
    </source>
</evidence>
<evidence type="ECO:0000256" key="1">
    <source>
        <dbReference type="ARBA" id="ARBA00001946"/>
    </source>
</evidence>
<proteinExistence type="inferred from homology"/>
<dbReference type="Gene3D" id="3.30.200.20">
    <property type="entry name" value="Phosphorylase Kinase, domain 1"/>
    <property type="match status" value="1"/>
</dbReference>
<keyword evidence="7" id="KW-0547">Nucleotide-binding</keyword>
<feature type="region of interest" description="Disordered" evidence="13">
    <location>
        <begin position="1086"/>
        <end position="1106"/>
    </location>
</feature>
<feature type="compositionally biased region" description="Low complexity" evidence="13">
    <location>
        <begin position="1165"/>
        <end position="1185"/>
    </location>
</feature>
<feature type="region of interest" description="Disordered" evidence="13">
    <location>
        <begin position="1143"/>
        <end position="1263"/>
    </location>
</feature>
<feature type="compositionally biased region" description="Basic and acidic residues" evidence="13">
    <location>
        <begin position="1086"/>
        <end position="1098"/>
    </location>
</feature>
<protein>
    <recommendedName>
        <fullName evidence="3">non-specific serine/threonine protein kinase</fullName>
        <ecNumber evidence="3">2.7.11.1</ecNumber>
    </recommendedName>
</protein>
<feature type="region of interest" description="Disordered" evidence="13">
    <location>
        <begin position="1289"/>
        <end position="1332"/>
    </location>
</feature>
<feature type="compositionally biased region" description="Polar residues" evidence="13">
    <location>
        <begin position="39"/>
        <end position="57"/>
    </location>
</feature>
<comment type="cofactor">
    <cofactor evidence="1">
        <name>Mg(2+)</name>
        <dbReference type="ChEBI" id="CHEBI:18420"/>
    </cofactor>
</comment>
<feature type="region of interest" description="Disordered" evidence="13">
    <location>
        <begin position="204"/>
        <end position="240"/>
    </location>
</feature>
<dbReference type="PANTHER" id="PTHR24356:SF414">
    <property type="entry name" value="NON-SPECIFIC SERINE_THREONINE PROTEIN KINASE"/>
    <property type="match status" value="1"/>
</dbReference>
<keyword evidence="8" id="KW-0418">Kinase</keyword>
<feature type="compositionally biased region" description="Basic residues" evidence="13">
    <location>
        <begin position="1143"/>
        <end position="1160"/>
    </location>
</feature>
<keyword evidence="17" id="KW-1185">Reference proteome</keyword>
<dbReference type="GO" id="GO:0005524">
    <property type="term" value="F:ATP binding"/>
    <property type="evidence" value="ECO:0007669"/>
    <property type="project" value="UniProtKB-KW"/>
</dbReference>
<dbReference type="InterPro" id="IPR000719">
    <property type="entry name" value="Prot_kinase_dom"/>
</dbReference>
<dbReference type="PROSITE" id="PS50011">
    <property type="entry name" value="PROTEIN_KINASE_DOM"/>
    <property type="match status" value="1"/>
</dbReference>
<feature type="compositionally biased region" description="Polar residues" evidence="13">
    <location>
        <begin position="980"/>
        <end position="1005"/>
    </location>
</feature>
<feature type="region of interest" description="Disordered" evidence="13">
    <location>
        <begin position="933"/>
        <end position="1005"/>
    </location>
</feature>
<evidence type="ECO:0000256" key="9">
    <source>
        <dbReference type="ARBA" id="ARBA00022840"/>
    </source>
</evidence>